<dbReference type="EMBL" id="CADEPI010000103">
    <property type="protein sequence ID" value="CAB3374764.1"/>
    <property type="molecule type" value="Genomic_DNA"/>
</dbReference>
<feature type="transmembrane region" description="Helical" evidence="1">
    <location>
        <begin position="22"/>
        <end position="43"/>
    </location>
</feature>
<dbReference type="AlphaFoldDB" id="A0A8S1D2W7"/>
<reference evidence="2 3" key="1">
    <citation type="submission" date="2020-04" db="EMBL/GenBank/DDBJ databases">
        <authorList>
            <person name="Alioto T."/>
            <person name="Alioto T."/>
            <person name="Gomez Garrido J."/>
        </authorList>
    </citation>
    <scope>NUCLEOTIDE SEQUENCE [LARGE SCALE GENOMIC DNA]</scope>
</reference>
<gene>
    <name evidence="2" type="ORF">CLODIP_2_CD04826</name>
</gene>
<keyword evidence="1" id="KW-0812">Transmembrane</keyword>
<evidence type="ECO:0000256" key="1">
    <source>
        <dbReference type="SAM" id="Phobius"/>
    </source>
</evidence>
<name>A0A8S1D2W7_9INSE</name>
<evidence type="ECO:0000313" key="2">
    <source>
        <dbReference type="EMBL" id="CAB3374764.1"/>
    </source>
</evidence>
<proteinExistence type="predicted"/>
<dbReference type="Proteomes" id="UP000494165">
    <property type="component" value="Unassembled WGS sequence"/>
</dbReference>
<dbReference type="OrthoDB" id="534912at2759"/>
<comment type="caution">
    <text evidence="2">The sequence shown here is derived from an EMBL/GenBank/DDBJ whole genome shotgun (WGS) entry which is preliminary data.</text>
</comment>
<evidence type="ECO:0000313" key="3">
    <source>
        <dbReference type="Proteomes" id="UP000494165"/>
    </source>
</evidence>
<sequence>MISEINLLHEHVEGLRFVIDDYYLFSLGFLISLMQIGFGYVEFGAVRSKSAKQTQKPHHVYIGKLVWVHRCRICKRPLNESDVEPFQVTFVNKKSSRKFFGADKYLVKLAKYDVLCNYCVVESKINSLLKEFTQEWAHDFRVASVEYDKISALKKK</sequence>
<keyword evidence="1" id="KW-0472">Membrane</keyword>
<organism evidence="2 3">
    <name type="scientific">Cloeon dipterum</name>
    <dbReference type="NCBI Taxonomy" id="197152"/>
    <lineage>
        <taxon>Eukaryota</taxon>
        <taxon>Metazoa</taxon>
        <taxon>Ecdysozoa</taxon>
        <taxon>Arthropoda</taxon>
        <taxon>Hexapoda</taxon>
        <taxon>Insecta</taxon>
        <taxon>Pterygota</taxon>
        <taxon>Palaeoptera</taxon>
        <taxon>Ephemeroptera</taxon>
        <taxon>Pisciforma</taxon>
        <taxon>Baetidae</taxon>
        <taxon>Cloeon</taxon>
    </lineage>
</organism>
<accession>A0A8S1D2W7</accession>
<keyword evidence="1" id="KW-1133">Transmembrane helix</keyword>
<protein>
    <submittedName>
        <fullName evidence="2">Uncharacterized protein</fullName>
    </submittedName>
</protein>
<keyword evidence="3" id="KW-1185">Reference proteome</keyword>